<sequence>MPRIHSPSPRHVSLTNSCPSPLLSPFPSPPALLTPPLSFLQNTNARHSRSLSRYRVYVRTSLVPQL</sequence>
<organism evidence="1 2">
    <name type="scientific">Glonium stellatum</name>
    <dbReference type="NCBI Taxonomy" id="574774"/>
    <lineage>
        <taxon>Eukaryota</taxon>
        <taxon>Fungi</taxon>
        <taxon>Dikarya</taxon>
        <taxon>Ascomycota</taxon>
        <taxon>Pezizomycotina</taxon>
        <taxon>Dothideomycetes</taxon>
        <taxon>Pleosporomycetidae</taxon>
        <taxon>Gloniales</taxon>
        <taxon>Gloniaceae</taxon>
        <taxon>Glonium</taxon>
    </lineage>
</organism>
<proteinExistence type="predicted"/>
<dbReference type="EMBL" id="KV749779">
    <property type="protein sequence ID" value="OCL07814.1"/>
    <property type="molecule type" value="Genomic_DNA"/>
</dbReference>
<gene>
    <name evidence="1" type="ORF">AOQ84DRAFT_354789</name>
</gene>
<evidence type="ECO:0000313" key="2">
    <source>
        <dbReference type="Proteomes" id="UP000250140"/>
    </source>
</evidence>
<keyword evidence="2" id="KW-1185">Reference proteome</keyword>
<reference evidence="1 2" key="1">
    <citation type="journal article" date="2016" name="Nat. Commun.">
        <title>Ectomycorrhizal ecology is imprinted in the genome of the dominant symbiotic fungus Cenococcum geophilum.</title>
        <authorList>
            <consortium name="DOE Joint Genome Institute"/>
            <person name="Peter M."/>
            <person name="Kohler A."/>
            <person name="Ohm R.A."/>
            <person name="Kuo A."/>
            <person name="Krutzmann J."/>
            <person name="Morin E."/>
            <person name="Arend M."/>
            <person name="Barry K.W."/>
            <person name="Binder M."/>
            <person name="Choi C."/>
            <person name="Clum A."/>
            <person name="Copeland A."/>
            <person name="Grisel N."/>
            <person name="Haridas S."/>
            <person name="Kipfer T."/>
            <person name="LaButti K."/>
            <person name="Lindquist E."/>
            <person name="Lipzen A."/>
            <person name="Maire R."/>
            <person name="Meier B."/>
            <person name="Mihaltcheva S."/>
            <person name="Molinier V."/>
            <person name="Murat C."/>
            <person name="Poggeler S."/>
            <person name="Quandt C.A."/>
            <person name="Sperisen C."/>
            <person name="Tritt A."/>
            <person name="Tisserant E."/>
            <person name="Crous P.W."/>
            <person name="Henrissat B."/>
            <person name="Nehls U."/>
            <person name="Egli S."/>
            <person name="Spatafora J.W."/>
            <person name="Grigoriev I.V."/>
            <person name="Martin F.M."/>
        </authorList>
    </citation>
    <scope>NUCLEOTIDE SEQUENCE [LARGE SCALE GENOMIC DNA]</scope>
    <source>
        <strain evidence="1 2">CBS 207.34</strain>
    </source>
</reference>
<dbReference type="AlphaFoldDB" id="A0A8E2JSF3"/>
<protein>
    <submittedName>
        <fullName evidence="1">Uncharacterized protein</fullName>
    </submittedName>
</protein>
<evidence type="ECO:0000313" key="1">
    <source>
        <dbReference type="EMBL" id="OCL07814.1"/>
    </source>
</evidence>
<dbReference type="Proteomes" id="UP000250140">
    <property type="component" value="Unassembled WGS sequence"/>
</dbReference>
<name>A0A8E2JSF3_9PEZI</name>
<accession>A0A8E2JSF3</accession>